<accession>A0A366SCT5</accession>
<feature type="signal peptide" evidence="1">
    <location>
        <begin position="1"/>
        <end position="18"/>
    </location>
</feature>
<proteinExistence type="predicted"/>
<gene>
    <name evidence="2" type="ORF">FIESC28_00075</name>
</gene>
<evidence type="ECO:0000313" key="3">
    <source>
        <dbReference type="Proteomes" id="UP000253153"/>
    </source>
</evidence>
<evidence type="ECO:0008006" key="4">
    <source>
        <dbReference type="Google" id="ProtNLM"/>
    </source>
</evidence>
<name>A0A366SCT5_9HYPO</name>
<keyword evidence="1" id="KW-0732">Signal</keyword>
<comment type="caution">
    <text evidence="2">The sequence shown here is derived from an EMBL/GenBank/DDBJ whole genome shotgun (WGS) entry which is preliminary data.</text>
</comment>
<sequence length="87" mass="8953">MVRLAILATILAATSAQAAIWCQCLFPDASHCCVQTGAGSCEEKCANAAKPLPWDGGALTQRSQRCNAGGKGFGISPITAQGRTQCV</sequence>
<dbReference type="EMBL" id="QKXC01000002">
    <property type="protein sequence ID" value="RBR27131.1"/>
    <property type="molecule type" value="Genomic_DNA"/>
</dbReference>
<dbReference type="AlphaFoldDB" id="A0A366SCT5"/>
<dbReference type="OrthoDB" id="2818448at2759"/>
<keyword evidence="3" id="KW-1185">Reference proteome</keyword>
<dbReference type="RefSeq" id="XP_031021722.1">
    <property type="nucleotide sequence ID" value="XM_031154226.1"/>
</dbReference>
<dbReference type="GeneID" id="41989522"/>
<dbReference type="Proteomes" id="UP000253153">
    <property type="component" value="Unassembled WGS sequence"/>
</dbReference>
<protein>
    <recommendedName>
        <fullName evidence="4">Extracellular membrane protein CFEM domain-containing protein</fullName>
    </recommendedName>
</protein>
<feature type="chain" id="PRO_5016999953" description="Extracellular membrane protein CFEM domain-containing protein" evidence="1">
    <location>
        <begin position="19"/>
        <end position="87"/>
    </location>
</feature>
<evidence type="ECO:0000313" key="2">
    <source>
        <dbReference type="EMBL" id="RBR27131.1"/>
    </source>
</evidence>
<evidence type="ECO:0000256" key="1">
    <source>
        <dbReference type="SAM" id="SignalP"/>
    </source>
</evidence>
<organism evidence="2 3">
    <name type="scientific">Fusarium coffeatum</name>
    <dbReference type="NCBI Taxonomy" id="231269"/>
    <lineage>
        <taxon>Eukaryota</taxon>
        <taxon>Fungi</taxon>
        <taxon>Dikarya</taxon>
        <taxon>Ascomycota</taxon>
        <taxon>Pezizomycotina</taxon>
        <taxon>Sordariomycetes</taxon>
        <taxon>Hypocreomycetidae</taxon>
        <taxon>Hypocreales</taxon>
        <taxon>Nectriaceae</taxon>
        <taxon>Fusarium</taxon>
        <taxon>Fusarium incarnatum-equiseti species complex</taxon>
    </lineage>
</organism>
<reference evidence="2 3" key="1">
    <citation type="submission" date="2018-06" db="EMBL/GenBank/DDBJ databases">
        <title>Fusarium incarnatum-equiseti species complex species 28.</title>
        <authorList>
            <person name="Gardiner D.M."/>
        </authorList>
    </citation>
    <scope>NUCLEOTIDE SEQUENCE [LARGE SCALE GENOMIC DNA]</scope>
    <source>
        <strain evidence="2 3">FIESC_28</strain>
    </source>
</reference>